<accession>E3S9E8</accession>
<evidence type="ECO:0000313" key="2">
    <source>
        <dbReference type="Proteomes" id="UP000001067"/>
    </source>
</evidence>
<sequence length="66" mass="7034">MAYLAVVCVTPWIDSARFAPHDGYRPSTQASGQSVPLTVSNSTRLVPPIGFGISRILAFETGKQGL</sequence>
<keyword evidence="2" id="KW-1185">Reference proteome</keyword>
<dbReference type="KEGG" id="pte:PTT_19657"/>
<proteinExistence type="predicted"/>
<dbReference type="HOGENOM" id="CLU_2832430_0_0_1"/>
<protein>
    <submittedName>
        <fullName evidence="1">Uncharacterized protein</fullName>
    </submittedName>
</protein>
<dbReference type="EMBL" id="GL537899">
    <property type="protein sequence ID" value="EFQ85389.1"/>
    <property type="molecule type" value="Genomic_DNA"/>
</dbReference>
<gene>
    <name evidence="1" type="ORF">PTT_19657</name>
</gene>
<evidence type="ECO:0000313" key="1">
    <source>
        <dbReference type="EMBL" id="EFQ85389.1"/>
    </source>
</evidence>
<reference evidence="1 2" key="1">
    <citation type="journal article" date="2010" name="Genome Biol.">
        <title>A first genome assembly of the barley fungal pathogen Pyrenophora teres f. teres.</title>
        <authorList>
            <person name="Ellwood S.R."/>
            <person name="Liu Z."/>
            <person name="Syme R.A."/>
            <person name="Lai Z."/>
            <person name="Hane J.K."/>
            <person name="Keiper F."/>
            <person name="Moffat C.S."/>
            <person name="Oliver R.P."/>
            <person name="Friesen T.L."/>
        </authorList>
    </citation>
    <scope>NUCLEOTIDE SEQUENCE [LARGE SCALE GENOMIC DNA]</scope>
    <source>
        <strain evidence="1 2">0-1</strain>
    </source>
</reference>
<dbReference type="AlphaFoldDB" id="E3S9E8"/>
<organism evidence="2">
    <name type="scientific">Pyrenophora teres f. teres (strain 0-1)</name>
    <name type="common">Barley net blotch fungus</name>
    <name type="synonym">Drechslera teres f. teres</name>
    <dbReference type="NCBI Taxonomy" id="861557"/>
    <lineage>
        <taxon>Eukaryota</taxon>
        <taxon>Fungi</taxon>
        <taxon>Dikarya</taxon>
        <taxon>Ascomycota</taxon>
        <taxon>Pezizomycotina</taxon>
        <taxon>Dothideomycetes</taxon>
        <taxon>Pleosporomycetidae</taxon>
        <taxon>Pleosporales</taxon>
        <taxon>Pleosporineae</taxon>
        <taxon>Pleosporaceae</taxon>
        <taxon>Pyrenophora</taxon>
    </lineage>
</organism>
<name>E3S9E8_PYRTT</name>
<dbReference type="Proteomes" id="UP000001067">
    <property type="component" value="Unassembled WGS sequence"/>
</dbReference>